<keyword evidence="2" id="KW-0808">Transferase</keyword>
<dbReference type="SUPFAM" id="SSF51206">
    <property type="entry name" value="cAMP-binding domain-like"/>
    <property type="match status" value="1"/>
</dbReference>
<name>A0A1I5HPJ9_9BACT</name>
<dbReference type="AlphaFoldDB" id="A0A1I5HPJ9"/>
<organism evidence="2 3">
    <name type="scientific">Algoriphagus ornithinivorans</name>
    <dbReference type="NCBI Taxonomy" id="226506"/>
    <lineage>
        <taxon>Bacteria</taxon>
        <taxon>Pseudomonadati</taxon>
        <taxon>Bacteroidota</taxon>
        <taxon>Cytophagia</taxon>
        <taxon>Cytophagales</taxon>
        <taxon>Cyclobacteriaceae</taxon>
        <taxon>Algoriphagus</taxon>
    </lineage>
</organism>
<dbReference type="Pfam" id="PF00027">
    <property type="entry name" value="cNMP_binding"/>
    <property type="match status" value="1"/>
</dbReference>
<dbReference type="STRING" id="226506.SAMN04488519_107159"/>
<evidence type="ECO:0000313" key="3">
    <source>
        <dbReference type="Proteomes" id="UP000199564"/>
    </source>
</evidence>
<dbReference type="GO" id="GO:0016301">
    <property type="term" value="F:kinase activity"/>
    <property type="evidence" value="ECO:0007669"/>
    <property type="project" value="UniProtKB-KW"/>
</dbReference>
<gene>
    <name evidence="2" type="ORF">SAMN04488519_107159</name>
</gene>
<dbReference type="EMBL" id="FOVW01000007">
    <property type="protein sequence ID" value="SFO49751.1"/>
    <property type="molecule type" value="Genomic_DNA"/>
</dbReference>
<dbReference type="InterPro" id="IPR018490">
    <property type="entry name" value="cNMP-bd_dom_sf"/>
</dbReference>
<accession>A0A1I5HPJ9</accession>
<sequence length="200" mass="23097">MNLNRTSNEQETILKFLKEIQSYSPLEDHSEKALANICFTQKVGKNEVLQEIGKTCKTIYFVMEGSARIFYLKDGLEITEYFAFKNDLIVRAESLFKSLPSNKGIVSIEETLFVGIPSNALFSLFDEFHDIERLFRILIQTVYLETIKRLESIQFQTAEERYKGLFENHPEFIQKIPLKHIASYLGITQVSLSRIRAGIS</sequence>
<proteinExistence type="predicted"/>
<feature type="domain" description="Cyclic nucleotide-binding" evidence="1">
    <location>
        <begin position="41"/>
        <end position="127"/>
    </location>
</feature>
<keyword evidence="2" id="KW-0418">Kinase</keyword>
<dbReference type="Gene3D" id="2.60.120.10">
    <property type="entry name" value="Jelly Rolls"/>
    <property type="match status" value="1"/>
</dbReference>
<dbReference type="Proteomes" id="UP000199564">
    <property type="component" value="Unassembled WGS sequence"/>
</dbReference>
<protein>
    <submittedName>
        <fullName evidence="2">cAMP-binding domain of CRP or a regulatory subunit of cAMP-dependent protein kinases</fullName>
    </submittedName>
</protein>
<dbReference type="InterPro" id="IPR000595">
    <property type="entry name" value="cNMP-bd_dom"/>
</dbReference>
<dbReference type="InterPro" id="IPR014710">
    <property type="entry name" value="RmlC-like_jellyroll"/>
</dbReference>
<evidence type="ECO:0000259" key="1">
    <source>
        <dbReference type="Pfam" id="PF00027"/>
    </source>
</evidence>
<dbReference type="RefSeq" id="WP_091654567.1">
    <property type="nucleotide sequence ID" value="NZ_FOVW01000007.1"/>
</dbReference>
<keyword evidence="3" id="KW-1185">Reference proteome</keyword>
<evidence type="ECO:0000313" key="2">
    <source>
        <dbReference type="EMBL" id="SFO49751.1"/>
    </source>
</evidence>
<reference evidence="3" key="1">
    <citation type="submission" date="2016-10" db="EMBL/GenBank/DDBJ databases">
        <authorList>
            <person name="Varghese N."/>
            <person name="Submissions S."/>
        </authorList>
    </citation>
    <scope>NUCLEOTIDE SEQUENCE [LARGE SCALE GENOMIC DNA]</scope>
    <source>
        <strain evidence="3">DSM 15282</strain>
    </source>
</reference>